<comment type="caution">
    <text evidence="2">The sequence shown here is derived from an EMBL/GenBank/DDBJ whole genome shotgun (WGS) entry which is preliminary data.</text>
</comment>
<feature type="compositionally biased region" description="Basic and acidic residues" evidence="1">
    <location>
        <begin position="80"/>
        <end position="94"/>
    </location>
</feature>
<accession>A0A8S9FFX8</accession>
<sequence length="115" mass="13209">MAAHTKDTVHAKEYDKDYEEERATRNFSTCKDVMKQINNEQKLLGKVHVSAILSTDPTVHRSTTKLHHRSTSVPNHHPPIRSDLEESDDLEHLEIFGVSTQDDHRARPSVNIEEE</sequence>
<evidence type="ECO:0000256" key="1">
    <source>
        <dbReference type="SAM" id="MobiDB-lite"/>
    </source>
</evidence>
<dbReference type="EMBL" id="QGKY02002305">
    <property type="protein sequence ID" value="KAF2532543.1"/>
    <property type="molecule type" value="Genomic_DNA"/>
</dbReference>
<protein>
    <submittedName>
        <fullName evidence="2">Uncharacterized protein</fullName>
    </submittedName>
</protein>
<feature type="region of interest" description="Disordered" evidence="1">
    <location>
        <begin position="1"/>
        <end position="22"/>
    </location>
</feature>
<dbReference type="AlphaFoldDB" id="A0A8S9FFX8"/>
<evidence type="ECO:0000313" key="2">
    <source>
        <dbReference type="EMBL" id="KAF2532543.1"/>
    </source>
</evidence>
<proteinExistence type="predicted"/>
<organism evidence="2">
    <name type="scientific">Brassica cretica</name>
    <name type="common">Mustard</name>
    <dbReference type="NCBI Taxonomy" id="69181"/>
    <lineage>
        <taxon>Eukaryota</taxon>
        <taxon>Viridiplantae</taxon>
        <taxon>Streptophyta</taxon>
        <taxon>Embryophyta</taxon>
        <taxon>Tracheophyta</taxon>
        <taxon>Spermatophyta</taxon>
        <taxon>Magnoliopsida</taxon>
        <taxon>eudicotyledons</taxon>
        <taxon>Gunneridae</taxon>
        <taxon>Pentapetalae</taxon>
        <taxon>rosids</taxon>
        <taxon>malvids</taxon>
        <taxon>Brassicales</taxon>
        <taxon>Brassicaceae</taxon>
        <taxon>Brassiceae</taxon>
        <taxon>Brassica</taxon>
    </lineage>
</organism>
<gene>
    <name evidence="2" type="ORF">F2Q70_00030236</name>
</gene>
<feature type="region of interest" description="Disordered" evidence="1">
    <location>
        <begin position="55"/>
        <end position="115"/>
    </location>
</feature>
<reference evidence="2" key="1">
    <citation type="submission" date="2019-12" db="EMBL/GenBank/DDBJ databases">
        <title>Genome sequencing and annotation of Brassica cretica.</title>
        <authorList>
            <person name="Studholme D.J."/>
            <person name="Sarris P.F."/>
        </authorList>
    </citation>
    <scope>NUCLEOTIDE SEQUENCE</scope>
    <source>
        <strain evidence="2">PFS-102/07</strain>
        <tissue evidence="2">Leaf</tissue>
    </source>
</reference>
<name>A0A8S9FFX8_BRACR</name>